<dbReference type="GO" id="GO:0007165">
    <property type="term" value="P:signal transduction"/>
    <property type="evidence" value="ECO:0007669"/>
    <property type="project" value="UniProtKB-KW"/>
</dbReference>
<keyword evidence="6 13" id="KW-0812">Transmembrane</keyword>
<dbReference type="GO" id="GO:0004888">
    <property type="term" value="F:transmembrane signaling receptor activity"/>
    <property type="evidence" value="ECO:0007669"/>
    <property type="project" value="InterPro"/>
</dbReference>
<organism evidence="16 17">
    <name type="scientific">Candidatus Pantoea soli</name>
    <dbReference type="NCBI Taxonomy" id="3098669"/>
    <lineage>
        <taxon>Bacteria</taxon>
        <taxon>Pseudomonadati</taxon>
        <taxon>Pseudomonadota</taxon>
        <taxon>Gammaproteobacteria</taxon>
        <taxon>Enterobacterales</taxon>
        <taxon>Erwiniaceae</taxon>
        <taxon>Pantoea</taxon>
    </lineage>
</organism>
<evidence type="ECO:0000256" key="12">
    <source>
        <dbReference type="SAM" id="Coils"/>
    </source>
</evidence>
<keyword evidence="7 13" id="KW-1133">Transmembrane helix</keyword>
<dbReference type="Pfam" id="PF02203">
    <property type="entry name" value="TarH"/>
    <property type="match status" value="1"/>
</dbReference>
<dbReference type="Proteomes" id="UP000319411">
    <property type="component" value="Chromosome"/>
</dbReference>
<dbReference type="OrthoDB" id="2489132at2"/>
<evidence type="ECO:0000313" key="17">
    <source>
        <dbReference type="Proteomes" id="UP000319411"/>
    </source>
</evidence>
<dbReference type="PANTHER" id="PTHR43531:SF14">
    <property type="entry name" value="METHYL-ACCEPTING CHEMOTAXIS PROTEIN I-RELATED"/>
    <property type="match status" value="1"/>
</dbReference>
<comment type="similarity">
    <text evidence="10">Belongs to the methyl-accepting chemotaxis (MCP) protein family.</text>
</comment>
<keyword evidence="17" id="KW-1185">Reference proteome</keyword>
<dbReference type="SUPFAM" id="SSF58104">
    <property type="entry name" value="Methyl-accepting chemotaxis protein (MCP) signaling domain"/>
    <property type="match status" value="1"/>
</dbReference>
<dbReference type="Gene3D" id="1.10.287.950">
    <property type="entry name" value="Methyl-accepting chemotaxis protein"/>
    <property type="match status" value="1"/>
</dbReference>
<accession>A0A518XHS7</accession>
<dbReference type="EMBL" id="CP032702">
    <property type="protein sequence ID" value="QDY43718.1"/>
    <property type="molecule type" value="Genomic_DNA"/>
</dbReference>
<dbReference type="KEGG" id="pdis:D8B20_15200"/>
<dbReference type="PANTHER" id="PTHR43531">
    <property type="entry name" value="PROTEIN ICFG"/>
    <property type="match status" value="1"/>
</dbReference>
<keyword evidence="4" id="KW-0145">Chemotaxis</keyword>
<keyword evidence="3" id="KW-0488">Methylation</keyword>
<evidence type="ECO:0000256" key="3">
    <source>
        <dbReference type="ARBA" id="ARBA00022481"/>
    </source>
</evidence>
<evidence type="ECO:0000256" key="1">
    <source>
        <dbReference type="ARBA" id="ARBA00004429"/>
    </source>
</evidence>
<dbReference type="InterPro" id="IPR004090">
    <property type="entry name" value="Chemotax_Me-accpt_rcpt"/>
</dbReference>
<dbReference type="InterPro" id="IPR003122">
    <property type="entry name" value="Tar_rcpt_lig-bd"/>
</dbReference>
<evidence type="ECO:0000256" key="10">
    <source>
        <dbReference type="ARBA" id="ARBA00029447"/>
    </source>
</evidence>
<dbReference type="SMART" id="SM00304">
    <property type="entry name" value="HAMP"/>
    <property type="match status" value="1"/>
</dbReference>
<gene>
    <name evidence="16" type="ORF">D8B20_15200</name>
</gene>
<keyword evidence="5" id="KW-0997">Cell inner membrane</keyword>
<dbReference type="GO" id="GO:0006935">
    <property type="term" value="P:chemotaxis"/>
    <property type="evidence" value="ECO:0007669"/>
    <property type="project" value="UniProtKB-KW"/>
</dbReference>
<evidence type="ECO:0000313" key="16">
    <source>
        <dbReference type="EMBL" id="QDY43718.1"/>
    </source>
</evidence>
<dbReference type="InterPro" id="IPR004089">
    <property type="entry name" value="MCPsignal_dom"/>
</dbReference>
<dbReference type="CDD" id="cd11386">
    <property type="entry name" value="MCP_signal"/>
    <property type="match status" value="1"/>
</dbReference>
<keyword evidence="2" id="KW-1003">Cell membrane</keyword>
<comment type="subcellular location">
    <subcellularLocation>
        <location evidence="1">Cell inner membrane</location>
        <topology evidence="1">Multi-pass membrane protein</topology>
    </subcellularLocation>
</comment>
<evidence type="ECO:0000256" key="9">
    <source>
        <dbReference type="ARBA" id="ARBA00023224"/>
    </source>
</evidence>
<reference evidence="16 17" key="1">
    <citation type="submission" date="2018-10" db="EMBL/GenBank/DDBJ databases">
        <title>Genome Sequencing of Pantoea dispersa DSM 32899.</title>
        <authorList>
            <person name="Nawrath M."/>
            <person name="Ottenheim C."/>
            <person name="Wilm A."/>
            <person name="Zimmermann W."/>
            <person name="Wu J.C."/>
        </authorList>
    </citation>
    <scope>NUCLEOTIDE SEQUENCE [LARGE SCALE GENOMIC DNA]</scope>
    <source>
        <strain evidence="16 17">DSM 32899</strain>
    </source>
</reference>
<dbReference type="PRINTS" id="PR00260">
    <property type="entry name" value="CHEMTRNSDUCR"/>
</dbReference>
<dbReference type="PROSITE" id="PS50111">
    <property type="entry name" value="CHEMOTAXIS_TRANSDUC_2"/>
    <property type="match status" value="1"/>
</dbReference>
<name>A0A518XHS7_9GAMM</name>
<evidence type="ECO:0000256" key="4">
    <source>
        <dbReference type="ARBA" id="ARBA00022500"/>
    </source>
</evidence>
<sequence length="519" mass="55772">MKQLSVRNGIRALLTFMTLLLLLVSGMGIYAINAGNQSLDTINRIQGIELNKLYQSRSEMMRARANAALAVRKIEIGLLDEGAAITQQAQAAVENSHQLFKAFIAAGTVTTRGKTLADAIATSYAAYDKQGIGPMITALQRQYTDEYYQVLEGNQSKLASDYSKAVDDFSQYADQVSAARLAEAAHNETLMKILIGVAMTLTVLLIVLSWQLLRRLLIAPLNEAVRHLEQIAAGDLSQPLPEPGRNEIGRLNQALADMQIALRHSVSQVREASLQIDVGSRELAAGTVHLSQRTEESAASLEQTAASMEQLTATVRLNATNAQQANQLASSVSDTADRGAEVVSYVMEKMQEITQSAHRIADILGVIDGIAFQTNILALNASVEAARAGEQGRGFAVVANEVRTLAGRSATAAKEIRALISESQTRVQEGSDMATRAGETMDEISGEVMRVTALMKEISIASEEQSRGIEQVNQAVTQMDEAAQQNAALVEQASAATQSLEAQSQQLQASMAQFRVAAG</sequence>
<dbReference type="PROSITE" id="PS50885">
    <property type="entry name" value="HAMP"/>
    <property type="match status" value="1"/>
</dbReference>
<feature type="domain" description="Methyl-accepting transducer" evidence="14">
    <location>
        <begin position="272"/>
        <end position="501"/>
    </location>
</feature>
<evidence type="ECO:0000256" key="7">
    <source>
        <dbReference type="ARBA" id="ARBA00022989"/>
    </source>
</evidence>
<protein>
    <submittedName>
        <fullName evidence="16">HAMP domain-containing protein</fullName>
    </submittedName>
</protein>
<dbReference type="InterPro" id="IPR051310">
    <property type="entry name" value="MCP_chemotaxis"/>
</dbReference>
<dbReference type="RefSeq" id="WP_145890624.1">
    <property type="nucleotide sequence ID" value="NZ_CP032702.1"/>
</dbReference>
<keyword evidence="8 13" id="KW-0472">Membrane</keyword>
<dbReference type="AlphaFoldDB" id="A0A518XHS7"/>
<keyword evidence="12" id="KW-0175">Coiled coil</keyword>
<feature type="coiled-coil region" evidence="12">
    <location>
        <begin position="472"/>
        <end position="510"/>
    </location>
</feature>
<evidence type="ECO:0000256" key="11">
    <source>
        <dbReference type="PROSITE-ProRule" id="PRU00284"/>
    </source>
</evidence>
<dbReference type="SMART" id="SM00283">
    <property type="entry name" value="MA"/>
    <property type="match status" value="1"/>
</dbReference>
<dbReference type="InterPro" id="IPR003660">
    <property type="entry name" value="HAMP_dom"/>
</dbReference>
<dbReference type="FunFam" id="1.10.287.950:FF:000001">
    <property type="entry name" value="Methyl-accepting chemotaxis sensory transducer"/>
    <property type="match status" value="1"/>
</dbReference>
<dbReference type="SUPFAM" id="SSF47170">
    <property type="entry name" value="Aspartate receptor, ligand-binding domain"/>
    <property type="match status" value="1"/>
</dbReference>
<evidence type="ECO:0000256" key="2">
    <source>
        <dbReference type="ARBA" id="ARBA00022475"/>
    </source>
</evidence>
<dbReference type="Pfam" id="PF00015">
    <property type="entry name" value="MCPsignal"/>
    <property type="match status" value="1"/>
</dbReference>
<dbReference type="CDD" id="cd06225">
    <property type="entry name" value="HAMP"/>
    <property type="match status" value="1"/>
</dbReference>
<feature type="domain" description="HAMP" evidence="15">
    <location>
        <begin position="215"/>
        <end position="267"/>
    </location>
</feature>
<evidence type="ECO:0000256" key="13">
    <source>
        <dbReference type="SAM" id="Phobius"/>
    </source>
</evidence>
<evidence type="ECO:0000256" key="5">
    <source>
        <dbReference type="ARBA" id="ARBA00022519"/>
    </source>
</evidence>
<evidence type="ECO:0000256" key="6">
    <source>
        <dbReference type="ARBA" id="ARBA00022692"/>
    </source>
</evidence>
<evidence type="ECO:0000259" key="14">
    <source>
        <dbReference type="PROSITE" id="PS50111"/>
    </source>
</evidence>
<keyword evidence="9 11" id="KW-0807">Transducer</keyword>
<dbReference type="InterPro" id="IPR035440">
    <property type="entry name" value="4HB_MCP_dom_sf"/>
</dbReference>
<evidence type="ECO:0000259" key="15">
    <source>
        <dbReference type="PROSITE" id="PS50885"/>
    </source>
</evidence>
<proteinExistence type="inferred from homology"/>
<evidence type="ECO:0000256" key="8">
    <source>
        <dbReference type="ARBA" id="ARBA00023136"/>
    </source>
</evidence>
<feature type="transmembrane region" description="Helical" evidence="13">
    <location>
        <begin position="193"/>
        <end position="213"/>
    </location>
</feature>
<dbReference type="Pfam" id="PF00672">
    <property type="entry name" value="HAMP"/>
    <property type="match status" value="1"/>
</dbReference>
<dbReference type="GO" id="GO:0005886">
    <property type="term" value="C:plasma membrane"/>
    <property type="evidence" value="ECO:0007669"/>
    <property type="project" value="UniProtKB-SubCell"/>
</dbReference>